<protein>
    <submittedName>
        <fullName evidence="2">Uncharacterized protein</fullName>
    </submittedName>
</protein>
<organism evidence="2 3">
    <name type="scientific">Amylocarpus encephaloides</name>
    <dbReference type="NCBI Taxonomy" id="45428"/>
    <lineage>
        <taxon>Eukaryota</taxon>
        <taxon>Fungi</taxon>
        <taxon>Dikarya</taxon>
        <taxon>Ascomycota</taxon>
        <taxon>Pezizomycotina</taxon>
        <taxon>Leotiomycetes</taxon>
        <taxon>Helotiales</taxon>
        <taxon>Helotiales incertae sedis</taxon>
        <taxon>Amylocarpus</taxon>
    </lineage>
</organism>
<evidence type="ECO:0000256" key="1">
    <source>
        <dbReference type="SAM" id="SignalP"/>
    </source>
</evidence>
<dbReference type="AlphaFoldDB" id="A0A9P7Y9V6"/>
<dbReference type="OrthoDB" id="3508922at2759"/>
<sequence>MLFNLAAATSLLAAAVSAAPTPEATTSNGVPYTWSVTGWTAGCARSCFYDFNITGNAFGETPTIPAFSAYCSGYDVGGDYKACDVFDELPGKRGVVAKLLPAETGAGAHIQVSLQWTDLEQPTVATYNQFSSPAESFTITPTEAWGVA</sequence>
<keyword evidence="3" id="KW-1185">Reference proteome</keyword>
<feature type="signal peptide" evidence="1">
    <location>
        <begin position="1"/>
        <end position="18"/>
    </location>
</feature>
<name>A0A9P7Y9V6_9HELO</name>
<proteinExistence type="predicted"/>
<evidence type="ECO:0000313" key="2">
    <source>
        <dbReference type="EMBL" id="KAG9229130.1"/>
    </source>
</evidence>
<accession>A0A9P7Y9V6</accession>
<gene>
    <name evidence="2" type="ORF">BJ875DRAFT_508122</name>
</gene>
<evidence type="ECO:0000313" key="3">
    <source>
        <dbReference type="Proteomes" id="UP000824998"/>
    </source>
</evidence>
<feature type="chain" id="PRO_5040303767" evidence="1">
    <location>
        <begin position="19"/>
        <end position="148"/>
    </location>
</feature>
<reference evidence="2" key="1">
    <citation type="journal article" date="2021" name="IMA Fungus">
        <title>Genomic characterization of three marine fungi, including Emericellopsis atlantica sp. nov. with signatures of a generalist lifestyle and marine biomass degradation.</title>
        <authorList>
            <person name="Hagestad O.C."/>
            <person name="Hou L."/>
            <person name="Andersen J.H."/>
            <person name="Hansen E.H."/>
            <person name="Altermark B."/>
            <person name="Li C."/>
            <person name="Kuhnert E."/>
            <person name="Cox R.J."/>
            <person name="Crous P.W."/>
            <person name="Spatafora J.W."/>
            <person name="Lail K."/>
            <person name="Amirebrahimi M."/>
            <person name="Lipzen A."/>
            <person name="Pangilinan J."/>
            <person name="Andreopoulos W."/>
            <person name="Hayes R.D."/>
            <person name="Ng V."/>
            <person name="Grigoriev I.V."/>
            <person name="Jackson S.A."/>
            <person name="Sutton T.D.S."/>
            <person name="Dobson A.D.W."/>
            <person name="Rama T."/>
        </authorList>
    </citation>
    <scope>NUCLEOTIDE SEQUENCE</scope>
    <source>
        <strain evidence="2">TRa018bII</strain>
    </source>
</reference>
<comment type="caution">
    <text evidence="2">The sequence shown here is derived from an EMBL/GenBank/DDBJ whole genome shotgun (WGS) entry which is preliminary data.</text>
</comment>
<dbReference type="EMBL" id="MU251811">
    <property type="protein sequence ID" value="KAG9229130.1"/>
    <property type="molecule type" value="Genomic_DNA"/>
</dbReference>
<dbReference type="Proteomes" id="UP000824998">
    <property type="component" value="Unassembled WGS sequence"/>
</dbReference>
<keyword evidence="1" id="KW-0732">Signal</keyword>